<sequence>MADEIEFTGERYMPSIDGNIYLEHMHRYYLAKGFVQGKEVLDIASGEGFGSAILAQAAKSVIGVDISEDAVGHAQAKYGSARLSFRPGSCEAIPLPDASVDVVVSFETIEHIEAHEVFLKEIKRVLRPNGSLIISTPEKEAYTIATGLVNPFHVKELFRREFDTLLSRHFNYVSMHGQVIGFGSLIAPEGQPSVFVETNAVTGTSTSGIKTPMYMIAVASDDAAGCKAIGGFFSQDIQSSEPVLKRVEFEKEEWFDSVIDDIDQISQEVKTLQNVNWVSRVSLLKLLRRLVYSRLLYKLSKSKRFSERRRKRFLNSAKKRDPMLLSGRVSEFCENYYTRISKNKELSANRSIRNAKGGLRVTAIVPNYNHEAYLRQRLDSIIAQTYPLIDIVILDDCSSDGSRAVIESYVKKYPERIQAVYNAENSGGVFRQWKKGHAKATGDLVWICESDDFCEPDFVERMIGTFNDSSVMMAFGRIEFVDASGSYMDGMGHYREDSEPGIWNSRIVRPASTWFSGGFGVKNVIANVGGSIWRRFDIDDSIWETAGSYKIMGDWFLYSVIAGGGQIAYEPAALSYFRIHGSNTSGASAQSKPEYYQEYARLMASLKARWDIPAETVSKFLSVCRNVYENAGGVSGATFDVLLPANELTALPQTNLHVLIGFLGFSFGGGEIFPINLANALRRQGVMVSMLQMHTEDDHSDVRRMLHPSIPVYTANTVRGIGIKKFIESAGVSIIHSHIASIDAFLLEEGEISSPYIATLHGSYEAMEINKRRIARWSANIDEFAYTAERNLTPFEGLGLPETKFKKVRNAMPLDLVEYPKSRKDLAIADDAVVFCLVARGIDGKGWQEAVAAYMQLRSRHPDVPMALLMVGEGPVADAAKVMAAGDATIHFLGYAKQIHGIYRMSDVALIPTRFPGESYPLCLIQALQVGVPCIATDVGEIRNMSEINGQQAGIILPNLSNNDQFVAEITGAMEKILSPDVRAEFAKNAALAGATYNIDDLAVHYIQHYRAVAAARS</sequence>
<dbReference type="CDD" id="cd03801">
    <property type="entry name" value="GT4_PimA-like"/>
    <property type="match status" value="1"/>
</dbReference>
<dbReference type="Pfam" id="PF00535">
    <property type="entry name" value="Glycos_transf_2"/>
    <property type="match status" value="1"/>
</dbReference>
<dbReference type="InterPro" id="IPR029063">
    <property type="entry name" value="SAM-dependent_MTases_sf"/>
</dbReference>
<keyword evidence="4" id="KW-1185">Reference proteome</keyword>
<dbReference type="RefSeq" id="WP_075639396.1">
    <property type="nucleotide sequence ID" value="NZ_MKIM01000026.1"/>
</dbReference>
<dbReference type="PANTHER" id="PTHR22916">
    <property type="entry name" value="GLYCOSYLTRANSFERASE"/>
    <property type="match status" value="1"/>
</dbReference>
<dbReference type="EMBL" id="MKIM01000026">
    <property type="protein sequence ID" value="OLP44891.1"/>
    <property type="molecule type" value="Genomic_DNA"/>
</dbReference>
<dbReference type="SUPFAM" id="SSF53335">
    <property type="entry name" value="S-adenosyl-L-methionine-dependent methyltransferases"/>
    <property type="match status" value="1"/>
</dbReference>
<dbReference type="AlphaFoldDB" id="A0A1Q8ZS55"/>
<dbReference type="CDD" id="cd02440">
    <property type="entry name" value="AdoMet_MTases"/>
    <property type="match status" value="1"/>
</dbReference>
<dbReference type="SUPFAM" id="SSF53756">
    <property type="entry name" value="UDP-Glycosyltransferase/glycogen phosphorylase"/>
    <property type="match status" value="1"/>
</dbReference>
<proteinExistence type="predicted"/>
<dbReference type="SUPFAM" id="SSF53448">
    <property type="entry name" value="Nucleotide-diphospho-sugar transferases"/>
    <property type="match status" value="1"/>
</dbReference>
<feature type="domain" description="Glycosyltransferase 2-like" evidence="1">
    <location>
        <begin position="363"/>
        <end position="482"/>
    </location>
</feature>
<dbReference type="InterPro" id="IPR029044">
    <property type="entry name" value="Nucleotide-diphossugar_trans"/>
</dbReference>
<evidence type="ECO:0000313" key="3">
    <source>
        <dbReference type="EMBL" id="OLP44891.1"/>
    </source>
</evidence>
<dbReference type="PANTHER" id="PTHR22916:SF3">
    <property type="entry name" value="UDP-GLCNAC:BETAGAL BETA-1,3-N-ACETYLGLUCOSAMINYLTRANSFERASE-LIKE PROTEIN 1"/>
    <property type="match status" value="1"/>
</dbReference>
<reference evidence="3 4" key="1">
    <citation type="submission" date="2016-09" db="EMBL/GenBank/DDBJ databases">
        <title>Rhizobium oryziradicis sp. nov., isolated from the root of rice.</title>
        <authorList>
            <person name="Zhao J."/>
            <person name="Zhang X."/>
        </authorList>
    </citation>
    <scope>NUCLEOTIDE SEQUENCE [LARGE SCALE GENOMIC DNA]</scope>
    <source>
        <strain evidence="3 4">N19</strain>
    </source>
</reference>
<keyword evidence="3" id="KW-0808">Transferase</keyword>
<organism evidence="3 4">
    <name type="scientific">Rhizobium oryziradicis</name>
    <dbReference type="NCBI Taxonomy" id="1867956"/>
    <lineage>
        <taxon>Bacteria</taxon>
        <taxon>Pseudomonadati</taxon>
        <taxon>Pseudomonadota</taxon>
        <taxon>Alphaproteobacteria</taxon>
        <taxon>Hyphomicrobiales</taxon>
        <taxon>Rhizobiaceae</taxon>
        <taxon>Rhizobium/Agrobacterium group</taxon>
        <taxon>Rhizobium</taxon>
    </lineage>
</organism>
<dbReference type="InterPro" id="IPR013216">
    <property type="entry name" value="Methyltransf_11"/>
</dbReference>
<dbReference type="Proteomes" id="UP000186894">
    <property type="component" value="Unassembled WGS sequence"/>
</dbReference>
<dbReference type="Gene3D" id="3.40.50.2000">
    <property type="entry name" value="Glycogen Phosphorylase B"/>
    <property type="match status" value="2"/>
</dbReference>
<dbReference type="Gene3D" id="3.40.50.150">
    <property type="entry name" value="Vaccinia Virus protein VP39"/>
    <property type="match status" value="1"/>
</dbReference>
<comment type="caution">
    <text evidence="3">The sequence shown here is derived from an EMBL/GenBank/DDBJ whole genome shotgun (WGS) entry which is preliminary data.</text>
</comment>
<dbReference type="GO" id="GO:0016758">
    <property type="term" value="F:hexosyltransferase activity"/>
    <property type="evidence" value="ECO:0007669"/>
    <property type="project" value="UniProtKB-ARBA"/>
</dbReference>
<evidence type="ECO:0000313" key="4">
    <source>
        <dbReference type="Proteomes" id="UP000186894"/>
    </source>
</evidence>
<dbReference type="Pfam" id="PF08241">
    <property type="entry name" value="Methyltransf_11"/>
    <property type="match status" value="1"/>
</dbReference>
<feature type="domain" description="Methyltransferase type 11" evidence="2">
    <location>
        <begin position="41"/>
        <end position="134"/>
    </location>
</feature>
<dbReference type="Gene3D" id="3.90.550.10">
    <property type="entry name" value="Spore Coat Polysaccharide Biosynthesis Protein SpsA, Chain A"/>
    <property type="match status" value="1"/>
</dbReference>
<protein>
    <submittedName>
        <fullName evidence="3">Glycosyl transferase family 1</fullName>
    </submittedName>
</protein>
<gene>
    <name evidence="3" type="ORF">BJF95_04710</name>
</gene>
<evidence type="ECO:0000259" key="2">
    <source>
        <dbReference type="Pfam" id="PF08241"/>
    </source>
</evidence>
<dbReference type="InterPro" id="IPR001173">
    <property type="entry name" value="Glyco_trans_2-like"/>
</dbReference>
<dbReference type="STRING" id="1867956.BJF95_04710"/>
<dbReference type="GO" id="GO:0008757">
    <property type="term" value="F:S-adenosylmethionine-dependent methyltransferase activity"/>
    <property type="evidence" value="ECO:0007669"/>
    <property type="project" value="InterPro"/>
</dbReference>
<accession>A0A1Q8ZS55</accession>
<evidence type="ECO:0000259" key="1">
    <source>
        <dbReference type="Pfam" id="PF00535"/>
    </source>
</evidence>
<dbReference type="OrthoDB" id="6493506at2"/>
<dbReference type="Pfam" id="PF13692">
    <property type="entry name" value="Glyco_trans_1_4"/>
    <property type="match status" value="1"/>
</dbReference>
<name>A0A1Q8ZS55_9HYPH</name>